<protein>
    <submittedName>
        <fullName evidence="1">Uncharacterized protein</fullName>
    </submittedName>
</protein>
<dbReference type="GeneID" id="69035277"/>
<dbReference type="EMBL" id="GG663365">
    <property type="protein sequence ID" value="EEH08724.1"/>
    <property type="molecule type" value="Genomic_DNA"/>
</dbReference>
<sequence length="66" mass="7998">MNDNLHRYQHRHQHHNRTIQNRVRSIQKENAKGCITKLLEEPEGSMYIKVESKRNLRKDRDGENDM</sequence>
<dbReference type="Proteomes" id="UP000001631">
    <property type="component" value="Unassembled WGS sequence"/>
</dbReference>
<evidence type="ECO:0000313" key="2">
    <source>
        <dbReference type="Proteomes" id="UP000001631"/>
    </source>
</evidence>
<evidence type="ECO:0000313" key="1">
    <source>
        <dbReference type="EMBL" id="EEH08724.1"/>
    </source>
</evidence>
<dbReference type="RefSeq" id="XP_045289205.1">
    <property type="nucleotide sequence ID" value="XM_045429310.1"/>
</dbReference>
<proteinExistence type="predicted"/>
<dbReference type="AlphaFoldDB" id="C0NIK4"/>
<organism evidence="1 2">
    <name type="scientific">Ajellomyces capsulatus (strain G186AR / H82 / ATCC MYA-2454 / RMSCC 2432)</name>
    <name type="common">Darling's disease fungus</name>
    <name type="synonym">Histoplasma capsulatum</name>
    <dbReference type="NCBI Taxonomy" id="447093"/>
    <lineage>
        <taxon>Eukaryota</taxon>
        <taxon>Fungi</taxon>
        <taxon>Dikarya</taxon>
        <taxon>Ascomycota</taxon>
        <taxon>Pezizomycotina</taxon>
        <taxon>Eurotiomycetes</taxon>
        <taxon>Eurotiomycetidae</taxon>
        <taxon>Onygenales</taxon>
        <taxon>Ajellomycetaceae</taxon>
        <taxon>Histoplasma</taxon>
    </lineage>
</organism>
<reference evidence="1" key="1">
    <citation type="submission" date="2009-02" db="EMBL/GenBank/DDBJ databases">
        <title>The Genome Sequence of Ajellomyces capsulatus strain G186AR.</title>
        <authorList>
            <consortium name="The Broad Institute Genome Sequencing Platform"/>
            <person name="Champion M."/>
            <person name="Cuomo C."/>
            <person name="Ma L.-J."/>
            <person name="Henn M.R."/>
            <person name="Sil A."/>
            <person name="Goldman B."/>
            <person name="Young S.K."/>
            <person name="Kodira C.D."/>
            <person name="Zeng Q."/>
            <person name="Koehrsen M."/>
            <person name="Alvarado L."/>
            <person name="Berlin A."/>
            <person name="Borenstein D."/>
            <person name="Chen Z."/>
            <person name="Engels R."/>
            <person name="Freedman E."/>
            <person name="Gellesch M."/>
            <person name="Goldberg J."/>
            <person name="Griggs A."/>
            <person name="Gujja S."/>
            <person name="Heiman D."/>
            <person name="Hepburn T."/>
            <person name="Howarth C."/>
            <person name="Jen D."/>
            <person name="Larson L."/>
            <person name="Lewis B."/>
            <person name="Mehta T."/>
            <person name="Park D."/>
            <person name="Pearson M."/>
            <person name="Roberts A."/>
            <person name="Saif S."/>
            <person name="Shea T."/>
            <person name="Shenoy N."/>
            <person name="Sisk P."/>
            <person name="Stolte C."/>
            <person name="Sykes S."/>
            <person name="Walk T."/>
            <person name="White J."/>
            <person name="Yandava C."/>
            <person name="Klein B."/>
            <person name="McEwen J.G."/>
            <person name="Puccia R."/>
            <person name="Goldman G.H."/>
            <person name="Felipe M.S."/>
            <person name="Nino-Vega G."/>
            <person name="San-Blas G."/>
            <person name="Taylor J."/>
            <person name="Mendoza L."/>
            <person name="Galagan J."/>
            <person name="Nusbaum C."/>
            <person name="Birren B."/>
        </authorList>
    </citation>
    <scope>NUCLEOTIDE SEQUENCE</scope>
    <source>
        <strain evidence="1">G186AR</strain>
    </source>
</reference>
<dbReference type="InParanoid" id="C0NIK4"/>
<accession>C0NIK4</accession>
<name>C0NIK4_AJECG</name>
<gene>
    <name evidence="1" type="ORF">HCBG_02261</name>
</gene>
<dbReference type="HOGENOM" id="CLU_2830633_0_0_1"/>
<keyword evidence="2" id="KW-1185">Reference proteome</keyword>